<proteinExistence type="inferred from homology"/>
<accession>A0A1G7M9E1</accession>
<keyword evidence="4" id="KW-1185">Reference proteome</keyword>
<dbReference type="EMBL" id="FNCC01000002">
    <property type="protein sequence ID" value="SDF58224.1"/>
    <property type="molecule type" value="Genomic_DNA"/>
</dbReference>
<dbReference type="AlphaFoldDB" id="A0A1G7M9E1"/>
<dbReference type="Proteomes" id="UP000199623">
    <property type="component" value="Unassembled WGS sequence"/>
</dbReference>
<dbReference type="SUPFAM" id="SSF54909">
    <property type="entry name" value="Dimeric alpha+beta barrel"/>
    <property type="match status" value="1"/>
</dbReference>
<dbReference type="RefSeq" id="WP_090046039.1">
    <property type="nucleotide sequence ID" value="NZ_FNCC01000002.1"/>
</dbReference>
<dbReference type="Pfam" id="PF03795">
    <property type="entry name" value="YCII"/>
    <property type="match status" value="1"/>
</dbReference>
<organism evidence="3 4">
    <name type="scientific">Lentzea fradiae</name>
    <dbReference type="NCBI Taxonomy" id="200378"/>
    <lineage>
        <taxon>Bacteria</taxon>
        <taxon>Bacillati</taxon>
        <taxon>Actinomycetota</taxon>
        <taxon>Actinomycetes</taxon>
        <taxon>Pseudonocardiales</taxon>
        <taxon>Pseudonocardiaceae</taxon>
        <taxon>Lentzea</taxon>
    </lineage>
</organism>
<gene>
    <name evidence="3" type="ORF">SAMN05216553_102166</name>
</gene>
<dbReference type="PANTHER" id="PTHR37828">
    <property type="entry name" value="GSR2449 PROTEIN"/>
    <property type="match status" value="1"/>
</dbReference>
<evidence type="ECO:0000256" key="1">
    <source>
        <dbReference type="ARBA" id="ARBA00007689"/>
    </source>
</evidence>
<dbReference type="InterPro" id="IPR005545">
    <property type="entry name" value="YCII"/>
</dbReference>
<evidence type="ECO:0000259" key="2">
    <source>
        <dbReference type="Pfam" id="PF03795"/>
    </source>
</evidence>
<dbReference type="STRING" id="200378.SAMN05216553_102166"/>
<reference evidence="4" key="1">
    <citation type="submission" date="2016-10" db="EMBL/GenBank/DDBJ databases">
        <authorList>
            <person name="Varghese N."/>
            <person name="Submissions S."/>
        </authorList>
    </citation>
    <scope>NUCLEOTIDE SEQUENCE [LARGE SCALE GENOMIC DNA]</scope>
    <source>
        <strain evidence="4">CGMCC 4.3506</strain>
    </source>
</reference>
<sequence length="92" mass="10023">MARFAVELVYGPDREKRLAVRPEHREYVASLAEKGAVLLSGPYADDTGALIVYEAADEAAVKELIAADPYTAADVAEWTVREWNTVLGSLLS</sequence>
<dbReference type="Gene3D" id="3.30.70.1060">
    <property type="entry name" value="Dimeric alpha+beta barrel"/>
    <property type="match status" value="1"/>
</dbReference>
<protein>
    <recommendedName>
        <fullName evidence="2">YCII-related domain-containing protein</fullName>
    </recommendedName>
</protein>
<dbReference type="OrthoDB" id="8968203at2"/>
<comment type="similarity">
    <text evidence="1">Belongs to the YciI family.</text>
</comment>
<evidence type="ECO:0000313" key="3">
    <source>
        <dbReference type="EMBL" id="SDF58224.1"/>
    </source>
</evidence>
<dbReference type="PANTHER" id="PTHR37828:SF1">
    <property type="entry name" value="YCII-RELATED DOMAIN-CONTAINING PROTEIN"/>
    <property type="match status" value="1"/>
</dbReference>
<feature type="domain" description="YCII-related" evidence="2">
    <location>
        <begin position="4"/>
        <end position="84"/>
    </location>
</feature>
<evidence type="ECO:0000313" key="4">
    <source>
        <dbReference type="Proteomes" id="UP000199623"/>
    </source>
</evidence>
<name>A0A1G7M9E1_9PSEU</name>
<dbReference type="InterPro" id="IPR011008">
    <property type="entry name" value="Dimeric_a/b-barrel"/>
</dbReference>